<comment type="subcellular location">
    <subcellularLocation>
        <location evidence="1">Membrane</location>
        <topology evidence="1">Multi-pass membrane protein</topology>
    </subcellularLocation>
</comment>
<sequence>MLTLKLTALVSLSPGLLAAITCFSTAAITSFVPNLAVISILLPIFSQMALTVGLNPLYLMLPTTVATSYAFMLHISTVPNAMVYGDGNVKKMDMLKPGIVMNIVCCCVQLVSLHTVGVALFDLNKFPSWADYKNDTNFDEVTMNVTQILNTTLNL</sequence>
<dbReference type="InterPro" id="IPR001898">
    <property type="entry name" value="SLC13A/DASS"/>
</dbReference>
<evidence type="ECO:0000256" key="6">
    <source>
        <dbReference type="SAM" id="Phobius"/>
    </source>
</evidence>
<dbReference type="GO" id="GO:0015137">
    <property type="term" value="F:citrate transmembrane transporter activity"/>
    <property type="evidence" value="ECO:0007669"/>
    <property type="project" value="TreeGrafter"/>
</dbReference>
<evidence type="ECO:0000313" key="8">
    <source>
        <dbReference type="EMBL" id="CAL1267389.1"/>
    </source>
</evidence>
<dbReference type="GO" id="GO:0005886">
    <property type="term" value="C:plasma membrane"/>
    <property type="evidence" value="ECO:0007669"/>
    <property type="project" value="TreeGrafter"/>
</dbReference>
<comment type="similarity">
    <text evidence="2">Belongs to the SLC13A/DASS transporter (TC 2.A.47) family. NADC subfamily.</text>
</comment>
<gene>
    <name evidence="8" type="ORF">LARSCL_LOCUS3640</name>
</gene>
<evidence type="ECO:0000256" key="5">
    <source>
        <dbReference type="ARBA" id="ARBA00023136"/>
    </source>
</evidence>
<comment type="caution">
    <text evidence="8">The sequence shown here is derived from an EMBL/GenBank/DDBJ whole genome shotgun (WGS) entry which is preliminary data.</text>
</comment>
<dbReference type="EMBL" id="CAXIEN010000028">
    <property type="protein sequence ID" value="CAL1267389.1"/>
    <property type="molecule type" value="Genomic_DNA"/>
</dbReference>
<protein>
    <submittedName>
        <fullName evidence="8">Uncharacterized protein</fullName>
    </submittedName>
</protein>
<keyword evidence="3 6" id="KW-0812">Transmembrane</keyword>
<dbReference type="PANTHER" id="PTHR10283:SF82">
    <property type="entry name" value="SOLUTE CARRIER FAMILY 13 MEMBER 2"/>
    <property type="match status" value="1"/>
</dbReference>
<feature type="transmembrane region" description="Helical" evidence="6">
    <location>
        <begin position="57"/>
        <end position="79"/>
    </location>
</feature>
<evidence type="ECO:0000256" key="1">
    <source>
        <dbReference type="ARBA" id="ARBA00004141"/>
    </source>
</evidence>
<organism evidence="8 9">
    <name type="scientific">Larinioides sclopetarius</name>
    <dbReference type="NCBI Taxonomy" id="280406"/>
    <lineage>
        <taxon>Eukaryota</taxon>
        <taxon>Metazoa</taxon>
        <taxon>Ecdysozoa</taxon>
        <taxon>Arthropoda</taxon>
        <taxon>Chelicerata</taxon>
        <taxon>Arachnida</taxon>
        <taxon>Araneae</taxon>
        <taxon>Araneomorphae</taxon>
        <taxon>Entelegynae</taxon>
        <taxon>Araneoidea</taxon>
        <taxon>Araneidae</taxon>
        <taxon>Larinioides</taxon>
    </lineage>
</organism>
<evidence type="ECO:0000313" key="9">
    <source>
        <dbReference type="Proteomes" id="UP001497382"/>
    </source>
</evidence>
<dbReference type="PANTHER" id="PTHR10283">
    <property type="entry name" value="SOLUTE CARRIER FAMILY 13 MEMBER"/>
    <property type="match status" value="1"/>
</dbReference>
<keyword evidence="5 6" id="KW-0472">Membrane</keyword>
<dbReference type="GO" id="GO:0015141">
    <property type="term" value="F:succinate transmembrane transporter activity"/>
    <property type="evidence" value="ECO:0007669"/>
    <property type="project" value="TreeGrafter"/>
</dbReference>
<dbReference type="Pfam" id="PF00939">
    <property type="entry name" value="Na_sulph_symp"/>
    <property type="match status" value="1"/>
</dbReference>
<keyword evidence="9" id="KW-1185">Reference proteome</keyword>
<feature type="signal peptide" evidence="7">
    <location>
        <begin position="1"/>
        <end position="18"/>
    </location>
</feature>
<dbReference type="AlphaFoldDB" id="A0AAV1Z719"/>
<evidence type="ECO:0000256" key="7">
    <source>
        <dbReference type="SAM" id="SignalP"/>
    </source>
</evidence>
<reference evidence="8 9" key="1">
    <citation type="submission" date="2024-04" db="EMBL/GenBank/DDBJ databases">
        <authorList>
            <person name="Rising A."/>
            <person name="Reimegard J."/>
            <person name="Sonavane S."/>
            <person name="Akerstrom W."/>
            <person name="Nylinder S."/>
            <person name="Hedman E."/>
            <person name="Kallberg Y."/>
        </authorList>
    </citation>
    <scope>NUCLEOTIDE SEQUENCE [LARGE SCALE GENOMIC DNA]</scope>
</reference>
<evidence type="ECO:0000256" key="3">
    <source>
        <dbReference type="ARBA" id="ARBA00022692"/>
    </source>
</evidence>
<evidence type="ECO:0000256" key="2">
    <source>
        <dbReference type="ARBA" id="ARBA00006772"/>
    </source>
</evidence>
<keyword evidence="7" id="KW-0732">Signal</keyword>
<accession>A0AAV1Z719</accession>
<evidence type="ECO:0000256" key="4">
    <source>
        <dbReference type="ARBA" id="ARBA00022989"/>
    </source>
</evidence>
<proteinExistence type="inferred from homology"/>
<keyword evidence="4 6" id="KW-1133">Transmembrane helix</keyword>
<dbReference type="Proteomes" id="UP001497382">
    <property type="component" value="Unassembled WGS sequence"/>
</dbReference>
<feature type="chain" id="PRO_5043729649" evidence="7">
    <location>
        <begin position="19"/>
        <end position="155"/>
    </location>
</feature>
<feature type="transmembrane region" description="Helical" evidence="6">
    <location>
        <begin position="99"/>
        <end position="123"/>
    </location>
</feature>
<name>A0AAV1Z719_9ARAC</name>